<feature type="domain" description="Protein kinase" evidence="15">
    <location>
        <begin position="400"/>
        <end position="685"/>
    </location>
</feature>
<keyword evidence="3" id="KW-0808">Transferase</keyword>
<evidence type="ECO:0000313" key="17">
    <source>
        <dbReference type="Proteomes" id="UP000811246"/>
    </source>
</evidence>
<evidence type="ECO:0000256" key="6">
    <source>
        <dbReference type="ARBA" id="ARBA00022741"/>
    </source>
</evidence>
<dbReference type="InterPro" id="IPR008271">
    <property type="entry name" value="Ser/Thr_kinase_AS"/>
</dbReference>
<evidence type="ECO:0000256" key="8">
    <source>
        <dbReference type="ARBA" id="ARBA00022840"/>
    </source>
</evidence>
<feature type="binding site" evidence="12">
    <location>
        <position position="428"/>
    </location>
    <ligand>
        <name>ATP</name>
        <dbReference type="ChEBI" id="CHEBI:30616"/>
    </ligand>
</feature>
<comment type="caution">
    <text evidence="16">The sequence shown here is derived from an EMBL/GenBank/DDBJ whole genome shotgun (WGS) entry which is preliminary data.</text>
</comment>
<evidence type="ECO:0000256" key="13">
    <source>
        <dbReference type="SAM" id="Phobius"/>
    </source>
</evidence>
<dbReference type="GO" id="GO:0016020">
    <property type="term" value="C:membrane"/>
    <property type="evidence" value="ECO:0007669"/>
    <property type="project" value="UniProtKB-SubCell"/>
</dbReference>
<evidence type="ECO:0000256" key="14">
    <source>
        <dbReference type="SAM" id="SignalP"/>
    </source>
</evidence>
<keyword evidence="11" id="KW-0325">Glycoprotein</keyword>
<dbReference type="InterPro" id="IPR045874">
    <property type="entry name" value="LRK10/LRL21-25-like"/>
</dbReference>
<accession>A0A922F3D3</accession>
<keyword evidence="9 13" id="KW-1133">Transmembrane helix</keyword>
<dbReference type="GO" id="GO:0030247">
    <property type="term" value="F:polysaccharide binding"/>
    <property type="evidence" value="ECO:0007669"/>
    <property type="project" value="InterPro"/>
</dbReference>
<dbReference type="PANTHER" id="PTHR27009">
    <property type="entry name" value="RUST RESISTANCE KINASE LR10-RELATED"/>
    <property type="match status" value="1"/>
</dbReference>
<evidence type="ECO:0000256" key="7">
    <source>
        <dbReference type="ARBA" id="ARBA00022777"/>
    </source>
</evidence>
<dbReference type="FunFam" id="3.30.200.20:FF:000178">
    <property type="entry name" value="serine/threonine-protein kinase PBS1-like"/>
    <property type="match status" value="1"/>
</dbReference>
<evidence type="ECO:0000256" key="3">
    <source>
        <dbReference type="ARBA" id="ARBA00022679"/>
    </source>
</evidence>
<name>A0A922F3D3_CARIL</name>
<dbReference type="EMBL" id="CM031829">
    <property type="protein sequence ID" value="KAG6715321.1"/>
    <property type="molecule type" value="Genomic_DNA"/>
</dbReference>
<protein>
    <recommendedName>
        <fullName evidence="15">Protein kinase domain-containing protein</fullName>
    </recommendedName>
</protein>
<comment type="subcellular location">
    <subcellularLocation>
        <location evidence="1">Membrane</location>
        <topology evidence="1">Single-pass type I membrane protein</topology>
    </subcellularLocation>
</comment>
<dbReference type="GO" id="GO:0005524">
    <property type="term" value="F:ATP binding"/>
    <property type="evidence" value="ECO:0007669"/>
    <property type="project" value="UniProtKB-UniRule"/>
</dbReference>
<organism evidence="16 17">
    <name type="scientific">Carya illinoinensis</name>
    <name type="common">Pecan</name>
    <dbReference type="NCBI Taxonomy" id="32201"/>
    <lineage>
        <taxon>Eukaryota</taxon>
        <taxon>Viridiplantae</taxon>
        <taxon>Streptophyta</taxon>
        <taxon>Embryophyta</taxon>
        <taxon>Tracheophyta</taxon>
        <taxon>Spermatophyta</taxon>
        <taxon>Magnoliopsida</taxon>
        <taxon>eudicotyledons</taxon>
        <taxon>Gunneridae</taxon>
        <taxon>Pentapetalae</taxon>
        <taxon>rosids</taxon>
        <taxon>fabids</taxon>
        <taxon>Fagales</taxon>
        <taxon>Juglandaceae</taxon>
        <taxon>Carya</taxon>
    </lineage>
</organism>
<evidence type="ECO:0000256" key="11">
    <source>
        <dbReference type="ARBA" id="ARBA00023180"/>
    </source>
</evidence>
<evidence type="ECO:0000256" key="5">
    <source>
        <dbReference type="ARBA" id="ARBA00022729"/>
    </source>
</evidence>
<evidence type="ECO:0000256" key="1">
    <source>
        <dbReference type="ARBA" id="ARBA00004479"/>
    </source>
</evidence>
<dbReference type="AlphaFoldDB" id="A0A922F3D3"/>
<evidence type="ECO:0000313" key="16">
    <source>
        <dbReference type="EMBL" id="KAG6715321.1"/>
    </source>
</evidence>
<feature type="transmembrane region" description="Helical" evidence="13">
    <location>
        <begin position="333"/>
        <end position="362"/>
    </location>
</feature>
<dbReference type="InterPro" id="IPR000719">
    <property type="entry name" value="Prot_kinase_dom"/>
</dbReference>
<dbReference type="Pfam" id="PF00069">
    <property type="entry name" value="Pkinase"/>
    <property type="match status" value="1"/>
</dbReference>
<feature type="signal peptide" evidence="14">
    <location>
        <begin position="1"/>
        <end position="28"/>
    </location>
</feature>
<dbReference type="Pfam" id="PF13947">
    <property type="entry name" value="GUB_WAK_bind"/>
    <property type="match status" value="1"/>
</dbReference>
<dbReference type="InterPro" id="IPR025287">
    <property type="entry name" value="WAK_GUB"/>
</dbReference>
<keyword evidence="4 13" id="KW-0812">Transmembrane</keyword>
<reference evidence="16" key="1">
    <citation type="submission" date="2021-01" db="EMBL/GenBank/DDBJ databases">
        <authorList>
            <person name="Lovell J.T."/>
            <person name="Bentley N."/>
            <person name="Bhattarai G."/>
            <person name="Jenkins J.W."/>
            <person name="Sreedasyam A."/>
            <person name="Alarcon Y."/>
            <person name="Bock C."/>
            <person name="Boston L."/>
            <person name="Carlson J."/>
            <person name="Cervantes K."/>
            <person name="Clermont K."/>
            <person name="Krom N."/>
            <person name="Kubenka K."/>
            <person name="Mamidi S."/>
            <person name="Mattison C."/>
            <person name="Monteros M."/>
            <person name="Pisani C."/>
            <person name="Plott C."/>
            <person name="Rajasekar S."/>
            <person name="Rhein H.S."/>
            <person name="Rohla C."/>
            <person name="Song M."/>
            <person name="Hilaire R.S."/>
            <person name="Shu S."/>
            <person name="Wells L."/>
            <person name="Wang X."/>
            <person name="Webber J."/>
            <person name="Heerema R.J."/>
            <person name="Klein P."/>
            <person name="Conner P."/>
            <person name="Grauke L."/>
            <person name="Grimwood J."/>
            <person name="Schmutz J."/>
            <person name="Randall J.J."/>
        </authorList>
    </citation>
    <scope>NUCLEOTIDE SEQUENCE</scope>
    <source>
        <tissue evidence="16">Leaf</tissue>
    </source>
</reference>
<keyword evidence="10 13" id="KW-0472">Membrane</keyword>
<dbReference type="PROSITE" id="PS00108">
    <property type="entry name" value="PROTEIN_KINASE_ST"/>
    <property type="match status" value="1"/>
</dbReference>
<evidence type="ECO:0000259" key="15">
    <source>
        <dbReference type="PROSITE" id="PS50011"/>
    </source>
</evidence>
<dbReference type="PROSITE" id="PS00107">
    <property type="entry name" value="PROTEIN_KINASE_ATP"/>
    <property type="match status" value="1"/>
</dbReference>
<keyword evidence="2" id="KW-0723">Serine/threonine-protein kinase</keyword>
<keyword evidence="7" id="KW-0418">Kinase</keyword>
<evidence type="ECO:0000256" key="4">
    <source>
        <dbReference type="ARBA" id="ARBA00022692"/>
    </source>
</evidence>
<dbReference type="InterPro" id="IPR017441">
    <property type="entry name" value="Protein_kinase_ATP_BS"/>
</dbReference>
<keyword evidence="6 12" id="KW-0547">Nucleotide-binding</keyword>
<evidence type="ECO:0000256" key="12">
    <source>
        <dbReference type="PROSITE-ProRule" id="PRU10141"/>
    </source>
</evidence>
<keyword evidence="8 12" id="KW-0067">ATP-binding</keyword>
<feature type="chain" id="PRO_5037297561" description="Protein kinase domain-containing protein" evidence="14">
    <location>
        <begin position="29"/>
        <end position="723"/>
    </location>
</feature>
<dbReference type="FunFam" id="1.10.510.10:FF:000590">
    <property type="entry name" value="PR5-like receptor kinase"/>
    <property type="match status" value="1"/>
</dbReference>
<dbReference type="SMART" id="SM00220">
    <property type="entry name" value="S_TKc"/>
    <property type="match status" value="1"/>
</dbReference>
<proteinExistence type="predicted"/>
<evidence type="ECO:0000256" key="9">
    <source>
        <dbReference type="ARBA" id="ARBA00022989"/>
    </source>
</evidence>
<dbReference type="GO" id="GO:0004674">
    <property type="term" value="F:protein serine/threonine kinase activity"/>
    <property type="evidence" value="ECO:0007669"/>
    <property type="project" value="UniProtKB-KW"/>
</dbReference>
<dbReference type="PROSITE" id="PS50011">
    <property type="entry name" value="PROTEIN_KINASE_DOM"/>
    <property type="match status" value="1"/>
</dbReference>
<gene>
    <name evidence="16" type="ORF">I3842_05G244500</name>
</gene>
<sequence>MTRSGVSLLPAGLTAVIVLVLLVHQTFGVKDGDHCATSCGNIHNISSPFRLRDQPANCGKPDHNLSCEDDQTVLYLSGGKYYVQEINYSNQTIRLVESGIQKDNYSSIPRYFLNYDTSDKYPYFFSDRNYSAVAFLKCEKPMNSGIYLNKSTCFESGVYSASNSTNNLTQSKLGFDYVTYGWTKASDVVDESCQVEQIVWTSEQGLLPDDDDERNFSCTDYHNKLAYGFQLVWDYASGRCLNWCGKVVDCSVDPNGTLVYKSDDGSCTGLPKELFWLYKGFRGILRTLYKAYIAIRVKFFHLQTDGALYLNNKVDGQIYLDLYERDRVLSVQLMIILIGFGLYHGAAKIILATPFVLAFLIYKWRRRHLSMYNAIEEFLQKHNDLVPIRYSYSEVKKMTKGFKDKLGEGGYGTVFKGTLRSGQLVAVKMLGKSKANGQEFISEVATIGTIHHVNIVQLIGFCVEGSKRALVYEFMSNGSLNKYIFSQEGSILLSFEKMHDIALGVARGIKYLHEGCEMQILHFDIKPHNILLDENLTPKVSDFGLARLFSVDDSIVSLTAVRGTLGYMAPELCYQNIGGISYKADVYSFGMLLMDMTGRRRNLNTFADHSSETYFPTCVYDELHNENGIEIEDANEEEKKMTKKMIIVALWCIQMKPNDRPSMKKVIEMLEGDIECLQIPPKPFSALSERYIQSDIEESSNQSWSSIQSSELSQYAQSSVQFN</sequence>
<dbReference type="Proteomes" id="UP000811246">
    <property type="component" value="Chromosome 5"/>
</dbReference>
<keyword evidence="5 14" id="KW-0732">Signal</keyword>
<evidence type="ECO:0000256" key="2">
    <source>
        <dbReference type="ARBA" id="ARBA00022527"/>
    </source>
</evidence>
<evidence type="ECO:0000256" key="10">
    <source>
        <dbReference type="ARBA" id="ARBA00023136"/>
    </source>
</evidence>